<organism evidence="7 8">
    <name type="scientific">Handroanthus impetiginosus</name>
    <dbReference type="NCBI Taxonomy" id="429701"/>
    <lineage>
        <taxon>Eukaryota</taxon>
        <taxon>Viridiplantae</taxon>
        <taxon>Streptophyta</taxon>
        <taxon>Embryophyta</taxon>
        <taxon>Tracheophyta</taxon>
        <taxon>Spermatophyta</taxon>
        <taxon>Magnoliopsida</taxon>
        <taxon>eudicotyledons</taxon>
        <taxon>Gunneridae</taxon>
        <taxon>Pentapetalae</taxon>
        <taxon>asterids</taxon>
        <taxon>lamiids</taxon>
        <taxon>Lamiales</taxon>
        <taxon>Bignoniaceae</taxon>
        <taxon>Crescentiina</taxon>
        <taxon>Tabebuia alliance</taxon>
        <taxon>Handroanthus</taxon>
    </lineage>
</organism>
<keyword evidence="8" id="KW-1185">Reference proteome</keyword>
<dbReference type="GO" id="GO:0006508">
    <property type="term" value="P:proteolysis"/>
    <property type="evidence" value="ECO:0007669"/>
    <property type="project" value="UniProtKB-KW"/>
</dbReference>
<comment type="caution">
    <text evidence="7">The sequence shown here is derived from an EMBL/GenBank/DDBJ whole genome shotgun (WGS) entry which is preliminary data.</text>
</comment>
<feature type="chain" id="PRO_5013634605" evidence="6">
    <location>
        <begin position="27"/>
        <end position="421"/>
    </location>
</feature>
<keyword evidence="4 7" id="KW-0378">Hydrolase</keyword>
<dbReference type="Pfam" id="PF05577">
    <property type="entry name" value="Peptidase_S28"/>
    <property type="match status" value="1"/>
</dbReference>
<dbReference type="InterPro" id="IPR008758">
    <property type="entry name" value="Peptidase_S28"/>
</dbReference>
<dbReference type="FunFam" id="1.20.120.980:FF:000001">
    <property type="entry name" value="Dipeptidyl peptidase 7"/>
    <property type="match status" value="1"/>
</dbReference>
<proteinExistence type="inferred from homology"/>
<dbReference type="Gene3D" id="1.20.120.980">
    <property type="entry name" value="Serine carboxypeptidase S28, SKS domain"/>
    <property type="match status" value="1"/>
</dbReference>
<keyword evidence="3 6" id="KW-0732">Signal</keyword>
<evidence type="ECO:0000313" key="7">
    <source>
        <dbReference type="EMBL" id="PIN11336.1"/>
    </source>
</evidence>
<evidence type="ECO:0000256" key="6">
    <source>
        <dbReference type="SAM" id="SignalP"/>
    </source>
</evidence>
<dbReference type="GO" id="GO:0005773">
    <property type="term" value="C:vacuole"/>
    <property type="evidence" value="ECO:0007669"/>
    <property type="project" value="TreeGrafter"/>
</dbReference>
<dbReference type="EMBL" id="NKXS01002958">
    <property type="protein sequence ID" value="PIN11336.1"/>
    <property type="molecule type" value="Genomic_DNA"/>
</dbReference>
<dbReference type="PANTHER" id="PTHR11010">
    <property type="entry name" value="PROTEASE S28 PRO-X CARBOXYPEPTIDASE-RELATED"/>
    <property type="match status" value="1"/>
</dbReference>
<accession>A0A2G9H1F7</accession>
<dbReference type="InterPro" id="IPR029058">
    <property type="entry name" value="AB_hydrolase_fold"/>
</dbReference>
<dbReference type="SUPFAM" id="SSF53474">
    <property type="entry name" value="alpha/beta-Hydrolases"/>
    <property type="match status" value="1"/>
</dbReference>
<dbReference type="Gene3D" id="3.40.50.1820">
    <property type="entry name" value="alpha/beta hydrolase"/>
    <property type="match status" value="1"/>
</dbReference>
<keyword evidence="5" id="KW-0325">Glycoprotein</keyword>
<gene>
    <name evidence="7" type="ORF">CDL12_16062</name>
</gene>
<dbReference type="InterPro" id="IPR042269">
    <property type="entry name" value="Ser_carbopepase_S28_SKS"/>
</dbReference>
<evidence type="ECO:0000256" key="5">
    <source>
        <dbReference type="ARBA" id="ARBA00023180"/>
    </source>
</evidence>
<dbReference type="AlphaFoldDB" id="A0A2G9H1F7"/>
<dbReference type="GO" id="GO:0004185">
    <property type="term" value="F:serine-type carboxypeptidase activity"/>
    <property type="evidence" value="ECO:0007669"/>
    <property type="project" value="UniProtKB-EC"/>
</dbReference>
<comment type="similarity">
    <text evidence="1">Belongs to the peptidase S28 family.</text>
</comment>
<feature type="signal peptide" evidence="6">
    <location>
        <begin position="1"/>
        <end position="26"/>
    </location>
</feature>
<dbReference type="STRING" id="429701.A0A2G9H1F7"/>
<evidence type="ECO:0000256" key="4">
    <source>
        <dbReference type="ARBA" id="ARBA00022801"/>
    </source>
</evidence>
<evidence type="ECO:0000256" key="2">
    <source>
        <dbReference type="ARBA" id="ARBA00022670"/>
    </source>
</evidence>
<dbReference type="EC" id="3.4.16.2" evidence="7"/>
<keyword evidence="7" id="KW-0121">Carboxypeptidase</keyword>
<dbReference type="PANTHER" id="PTHR11010:SF38">
    <property type="entry name" value="LYSOSOMAL PRO-X CARBOXYPEPTIDASE"/>
    <property type="match status" value="1"/>
</dbReference>
<keyword evidence="2" id="KW-0645">Protease</keyword>
<evidence type="ECO:0000256" key="1">
    <source>
        <dbReference type="ARBA" id="ARBA00011079"/>
    </source>
</evidence>
<evidence type="ECO:0000256" key="3">
    <source>
        <dbReference type="ARBA" id="ARBA00022729"/>
    </source>
</evidence>
<dbReference type="OrthoDB" id="2130629at2759"/>
<evidence type="ECO:0000313" key="8">
    <source>
        <dbReference type="Proteomes" id="UP000231279"/>
    </source>
</evidence>
<reference evidence="8" key="1">
    <citation type="journal article" date="2018" name="Gigascience">
        <title>Genome assembly of the Pink Ipe (Handroanthus impetiginosus, Bignoniaceae), a highly valued, ecologically keystone Neotropical timber forest tree.</title>
        <authorList>
            <person name="Silva-Junior O.B."/>
            <person name="Grattapaglia D."/>
            <person name="Novaes E."/>
            <person name="Collevatti R.G."/>
        </authorList>
    </citation>
    <scope>NUCLEOTIDE SEQUENCE [LARGE SCALE GENOMIC DNA]</scope>
    <source>
        <strain evidence="8">cv. UFG-1</strain>
    </source>
</reference>
<protein>
    <submittedName>
        <fullName evidence="7">Prolylcarboxypeptidase (Angiotensinase C)</fullName>
        <ecNumber evidence="7">3.4.16.2</ecNumber>
    </submittedName>
</protein>
<name>A0A2G9H1F7_9LAMI</name>
<dbReference type="Proteomes" id="UP000231279">
    <property type="component" value="Unassembled WGS sequence"/>
</dbReference>
<sequence length="421" mass="47936">MTTLSIATLALLISLALLTFFPATLSLPRLSPSRFLGKFSNSNNKGSLGAPHYRYETRYFDQNLDHFSFSDLPKFRQRYFINTEHWAGPDQLGPIFFYCGNEGDIEWFAANTGFVWELAPRFRAMVIFPEHRYYGESMPYGSKEEAYKNATTLAHLTSEQALADFAVLITELKRNLSAQACPVVLFGGSYGGMMAAWMRLKYPHIAIGALASSAPVLQFEDIVPPETFYDIVSNDFRRESVSCFNTIKDSWDVIESEGHKSNGLAYLTETFRFCKKLESTDDLSNWLSEAYSYLAMANYPYPADFEMPLPGNPIKEVCRKIDNCPNGTSILQRIFEGVSVYYNYTGNAKCFNLDDDPHGTNGWNWQACTEMVMPTSSSRKTSMFPAYDYNYTSDEQWCLENYHVKPRPTWITTLFFLSVLG</sequence>
<dbReference type="GO" id="GO:0008239">
    <property type="term" value="F:dipeptidyl-peptidase activity"/>
    <property type="evidence" value="ECO:0007669"/>
    <property type="project" value="TreeGrafter"/>
</dbReference>